<name>A0ABV8RRL0_9SPHN</name>
<sequence>MAGFDIDDLRRDGLSTTARDAMLDLILAWAHLDGALSMLVAIKFGLEPTKAALLLGRANGSDKLKHLQTVFKFEGDEKSAAQMKSLRKAYDNNVAPRNLVAHASCRGYLSSDPQMIVFAKFEAVDHDQMAIYLQPIGVMQQSTTWANKCAGVIETLTNLYDTKPA</sequence>
<comment type="caution">
    <text evidence="1">The sequence shown here is derived from an EMBL/GenBank/DDBJ whole genome shotgun (WGS) entry which is preliminary data.</text>
</comment>
<proteinExistence type="predicted"/>
<keyword evidence="2" id="KW-1185">Reference proteome</keyword>
<protein>
    <submittedName>
        <fullName evidence="1">Uncharacterized protein</fullName>
    </submittedName>
</protein>
<evidence type="ECO:0000313" key="2">
    <source>
        <dbReference type="Proteomes" id="UP001595828"/>
    </source>
</evidence>
<reference evidence="2" key="1">
    <citation type="journal article" date="2019" name="Int. J. Syst. Evol. Microbiol.">
        <title>The Global Catalogue of Microorganisms (GCM) 10K type strain sequencing project: providing services to taxonomists for standard genome sequencing and annotation.</title>
        <authorList>
            <consortium name="The Broad Institute Genomics Platform"/>
            <consortium name="The Broad Institute Genome Sequencing Center for Infectious Disease"/>
            <person name="Wu L."/>
            <person name="Ma J."/>
        </authorList>
    </citation>
    <scope>NUCLEOTIDE SEQUENCE [LARGE SCALE GENOMIC DNA]</scope>
    <source>
        <strain evidence="2">CGMCC 1.12989</strain>
    </source>
</reference>
<dbReference type="EMBL" id="JBHSDR010000006">
    <property type="protein sequence ID" value="MFC4295475.1"/>
    <property type="molecule type" value="Genomic_DNA"/>
</dbReference>
<dbReference type="Proteomes" id="UP001595828">
    <property type="component" value="Unassembled WGS sequence"/>
</dbReference>
<evidence type="ECO:0000313" key="1">
    <source>
        <dbReference type="EMBL" id="MFC4295475.1"/>
    </source>
</evidence>
<organism evidence="1 2">
    <name type="scientific">Novosphingobium tardum</name>
    <dbReference type="NCBI Taxonomy" id="1538021"/>
    <lineage>
        <taxon>Bacteria</taxon>
        <taxon>Pseudomonadati</taxon>
        <taxon>Pseudomonadota</taxon>
        <taxon>Alphaproteobacteria</taxon>
        <taxon>Sphingomonadales</taxon>
        <taxon>Sphingomonadaceae</taxon>
        <taxon>Novosphingobium</taxon>
    </lineage>
</organism>
<accession>A0ABV8RRL0</accession>
<gene>
    <name evidence="1" type="ORF">ACFO0A_10455</name>
</gene>